<comment type="caution">
    <text evidence="1">The sequence shown here is derived from an EMBL/GenBank/DDBJ whole genome shotgun (WGS) entry which is preliminary data.</text>
</comment>
<organism evidence="1 2">
    <name type="scientific">Saliniramus fredricksonii</name>
    <dbReference type="NCBI Taxonomy" id="1653334"/>
    <lineage>
        <taxon>Bacteria</taxon>
        <taxon>Pseudomonadati</taxon>
        <taxon>Pseudomonadota</taxon>
        <taxon>Alphaproteobacteria</taxon>
        <taxon>Hyphomicrobiales</taxon>
        <taxon>Salinarimonadaceae</taxon>
        <taxon>Saliniramus</taxon>
    </lineage>
</organism>
<sequence>MRDLEAFGHVPSGLIENEDGVFARGDCGGDLHEMKVHGFCVAARQDESRPFSLLRADRPEDVGRGGALIVRRRGAGSALGPASGDLVLLADAGLVGEPDLYVIGREALVGGDFVQAGGETFLKSSMVCVSCA</sequence>
<evidence type="ECO:0000313" key="1">
    <source>
        <dbReference type="EMBL" id="SCC78463.1"/>
    </source>
</evidence>
<protein>
    <submittedName>
        <fullName evidence="1">Uncharacterized protein</fullName>
    </submittedName>
</protein>
<name>A0ABY0K4Z5_9HYPH</name>
<accession>A0ABY0K4Z5</accession>
<reference evidence="1 2" key="1">
    <citation type="submission" date="2016-08" db="EMBL/GenBank/DDBJ databases">
        <authorList>
            <person name="Varghese N."/>
            <person name="Submissions Spin"/>
        </authorList>
    </citation>
    <scope>NUCLEOTIDE SEQUENCE [LARGE SCALE GENOMIC DNA]</scope>
    <source>
        <strain evidence="1 2">HL-109</strain>
    </source>
</reference>
<proteinExistence type="predicted"/>
<dbReference type="Proteomes" id="UP000182800">
    <property type="component" value="Unassembled WGS sequence"/>
</dbReference>
<dbReference type="EMBL" id="FMBM01000001">
    <property type="protein sequence ID" value="SCC78463.1"/>
    <property type="molecule type" value="Genomic_DNA"/>
</dbReference>
<gene>
    <name evidence="1" type="ORF">GA0071312_0300</name>
</gene>
<evidence type="ECO:0000313" key="2">
    <source>
        <dbReference type="Proteomes" id="UP000182800"/>
    </source>
</evidence>
<keyword evidence="2" id="KW-1185">Reference proteome</keyword>